<dbReference type="RefSeq" id="WP_250930225.1">
    <property type="nucleotide sequence ID" value="NZ_JAMQBK010000048.1"/>
</dbReference>
<feature type="domain" description="Nucleotidyl transferase" evidence="10">
    <location>
        <begin position="32"/>
        <end position="236"/>
    </location>
</feature>
<dbReference type="EC" id="2.7.7.9" evidence="2"/>
<evidence type="ECO:0000256" key="2">
    <source>
        <dbReference type="ARBA" id="ARBA00012415"/>
    </source>
</evidence>
<evidence type="ECO:0000313" key="12">
    <source>
        <dbReference type="Proteomes" id="UP001202961"/>
    </source>
</evidence>
<keyword evidence="5" id="KW-0548">Nucleotidyltransferase</keyword>
<evidence type="ECO:0000256" key="1">
    <source>
        <dbReference type="ARBA" id="ARBA00006890"/>
    </source>
</evidence>
<evidence type="ECO:0000259" key="10">
    <source>
        <dbReference type="Pfam" id="PF00483"/>
    </source>
</evidence>
<dbReference type="Pfam" id="PF00483">
    <property type="entry name" value="NTP_transferase"/>
    <property type="match status" value="1"/>
</dbReference>
<evidence type="ECO:0000313" key="11">
    <source>
        <dbReference type="EMBL" id="MCM2372591.1"/>
    </source>
</evidence>
<dbReference type="InterPro" id="IPR005835">
    <property type="entry name" value="NTP_transferase_dom"/>
</dbReference>
<proteinExistence type="inferred from homology"/>
<dbReference type="EMBL" id="JAMQBK010000048">
    <property type="protein sequence ID" value="MCM2372591.1"/>
    <property type="molecule type" value="Genomic_DNA"/>
</dbReference>
<protein>
    <recommendedName>
        <fullName evidence="3">UTP--glucose-1-phosphate uridylyltransferase</fullName>
        <ecNumber evidence="2">2.7.7.9</ecNumber>
    </recommendedName>
    <alternativeName>
        <fullName evidence="6">Alpha-D-glucosyl-1-phosphate uridylyltransferase</fullName>
    </alternativeName>
    <alternativeName>
        <fullName evidence="7">UDP-glucose pyrophosphorylase</fullName>
    </alternativeName>
    <alternativeName>
        <fullName evidence="8">Uridine diphosphoglucose pyrophosphorylase</fullName>
    </alternativeName>
</protein>
<evidence type="ECO:0000256" key="9">
    <source>
        <dbReference type="ARBA" id="ARBA00048128"/>
    </source>
</evidence>
<dbReference type="Gene3D" id="3.90.550.10">
    <property type="entry name" value="Spore Coat Polysaccharide Biosynthesis Protein SpsA, Chain A"/>
    <property type="match status" value="1"/>
</dbReference>
<reference evidence="11 12" key="1">
    <citation type="journal article" date="2022" name="Syst. Appl. Microbiol.">
        <title>Rhodopirellula aestuarii sp. nov., a novel member of the genus Rhodopirellula isolated from brackish sediments collected in the Tagus River estuary, Portugal.</title>
        <authorList>
            <person name="Vitorino I.R."/>
            <person name="Klimek D."/>
            <person name="Calusinska M."/>
            <person name="Lobo-da-Cunha A."/>
            <person name="Vasconcelos V."/>
            <person name="Lage O.M."/>
        </authorList>
    </citation>
    <scope>NUCLEOTIDE SEQUENCE [LARGE SCALE GENOMIC DNA]</scope>
    <source>
        <strain evidence="11 12">ICT_H3.1</strain>
    </source>
</reference>
<gene>
    <name evidence="11" type="ORF">NB063_18425</name>
</gene>
<dbReference type="PANTHER" id="PTHR43197:SF1">
    <property type="entry name" value="UTP--GLUCOSE-1-PHOSPHATE URIDYLYLTRANSFERASE"/>
    <property type="match status" value="1"/>
</dbReference>
<evidence type="ECO:0000256" key="3">
    <source>
        <dbReference type="ARBA" id="ARBA00019048"/>
    </source>
</evidence>
<evidence type="ECO:0000256" key="5">
    <source>
        <dbReference type="ARBA" id="ARBA00022695"/>
    </source>
</evidence>
<dbReference type="SUPFAM" id="SSF53448">
    <property type="entry name" value="Nucleotide-diphospho-sugar transferases"/>
    <property type="match status" value="1"/>
</dbReference>
<dbReference type="InterPro" id="IPR029044">
    <property type="entry name" value="Nucleotide-diphossugar_trans"/>
</dbReference>
<evidence type="ECO:0000256" key="7">
    <source>
        <dbReference type="ARBA" id="ARBA00031959"/>
    </source>
</evidence>
<dbReference type="Proteomes" id="UP001202961">
    <property type="component" value="Unassembled WGS sequence"/>
</dbReference>
<evidence type="ECO:0000256" key="6">
    <source>
        <dbReference type="ARBA" id="ARBA00031455"/>
    </source>
</evidence>
<accession>A0ABT0U726</accession>
<evidence type="ECO:0000256" key="8">
    <source>
        <dbReference type="ARBA" id="ARBA00032341"/>
    </source>
</evidence>
<comment type="similarity">
    <text evidence="1">Belongs to the UDPGP type 2 family.</text>
</comment>
<name>A0ABT0U726_9BACT</name>
<sequence>MQVLKAVITAAAPNQNTLPLQRLVDRNGEEKTALQLIVEETLSAGVEEIGVVIQPGDEENYRQAAGSSIGALRFLHQDRPLGYADALLRAESFCGDDAFLHLVGDHLYLSATQTSCAAQLVAVACQHECPVSAVQPTREHRLPYFGIVGGNSVPRHDGLYDVRSVVEKPTPTLAEQDLITPGLRSGHYLGYFGMHVLTPAVIECLHEVMNDPSLERPSLTDAAAKLISRGKYLACQIRGERYNIGFQYGVLIAQLAIGLSGRDRDFLLTELVELLAKRAEGAPINADAFDSSAFAEGAN</sequence>
<organism evidence="11 12">
    <name type="scientific">Aporhodopirellula aestuarii</name>
    <dbReference type="NCBI Taxonomy" id="2950107"/>
    <lineage>
        <taxon>Bacteria</taxon>
        <taxon>Pseudomonadati</taxon>
        <taxon>Planctomycetota</taxon>
        <taxon>Planctomycetia</taxon>
        <taxon>Pirellulales</taxon>
        <taxon>Pirellulaceae</taxon>
        <taxon>Aporhodopirellula</taxon>
    </lineage>
</organism>
<dbReference type="PANTHER" id="PTHR43197">
    <property type="entry name" value="UTP--GLUCOSE-1-PHOSPHATE URIDYLYLTRANSFERASE"/>
    <property type="match status" value="1"/>
</dbReference>
<keyword evidence="12" id="KW-1185">Reference proteome</keyword>
<comment type="catalytic activity">
    <reaction evidence="9">
        <text>alpha-D-glucose 1-phosphate + UTP + H(+) = UDP-alpha-D-glucose + diphosphate</text>
        <dbReference type="Rhea" id="RHEA:19889"/>
        <dbReference type="ChEBI" id="CHEBI:15378"/>
        <dbReference type="ChEBI" id="CHEBI:33019"/>
        <dbReference type="ChEBI" id="CHEBI:46398"/>
        <dbReference type="ChEBI" id="CHEBI:58601"/>
        <dbReference type="ChEBI" id="CHEBI:58885"/>
        <dbReference type="EC" id="2.7.7.9"/>
    </reaction>
</comment>
<evidence type="ECO:0000256" key="4">
    <source>
        <dbReference type="ARBA" id="ARBA00022679"/>
    </source>
</evidence>
<comment type="caution">
    <text evidence="11">The sequence shown here is derived from an EMBL/GenBank/DDBJ whole genome shotgun (WGS) entry which is preliminary data.</text>
</comment>
<keyword evidence="4" id="KW-0808">Transferase</keyword>
<dbReference type="InterPro" id="IPR005771">
    <property type="entry name" value="GalU_uridylyltTrfase_bac/arc"/>
</dbReference>